<dbReference type="HOGENOM" id="CLU_163916_0_0_9"/>
<comment type="caution">
    <text evidence="1">The sequence shown here is derived from an EMBL/GenBank/DDBJ whole genome shotgun (WGS) entry which is preliminary data.</text>
</comment>
<organism evidence="1 2">
    <name type="scientific">Enterococcus italicus (strain DSM 15952 / CCUG 50447 / LMG 22039 / TP 1.5)</name>
    <dbReference type="NCBI Taxonomy" id="888064"/>
    <lineage>
        <taxon>Bacteria</taxon>
        <taxon>Bacillati</taxon>
        <taxon>Bacillota</taxon>
        <taxon>Bacilli</taxon>
        <taxon>Lactobacillales</taxon>
        <taxon>Enterococcaceae</taxon>
        <taxon>Enterococcus</taxon>
    </lineage>
</organism>
<evidence type="ECO:0000313" key="1">
    <source>
        <dbReference type="EMBL" id="EFU73903.1"/>
    </source>
</evidence>
<dbReference type="GeneID" id="302705657"/>
<protein>
    <submittedName>
        <fullName evidence="1">Uncharacterized protein</fullName>
    </submittedName>
</protein>
<accession>E6LG01</accession>
<dbReference type="STRING" id="888064.HMPREF9088_1291"/>
<dbReference type="AlphaFoldDB" id="E6LG01"/>
<evidence type="ECO:0000313" key="2">
    <source>
        <dbReference type="Proteomes" id="UP000010296"/>
    </source>
</evidence>
<keyword evidence="2" id="KW-1185">Reference proteome</keyword>
<dbReference type="RefSeq" id="WP_007208309.1">
    <property type="nucleotide sequence ID" value="NZ_GL622241.1"/>
</dbReference>
<proteinExistence type="predicted"/>
<name>E6LG01_ENTI1</name>
<dbReference type="PATRIC" id="fig|888064.11.peg.580"/>
<dbReference type="Proteomes" id="UP000010296">
    <property type="component" value="Unassembled WGS sequence"/>
</dbReference>
<gene>
    <name evidence="1" type="ORF">HMPREF9088_1291</name>
</gene>
<dbReference type="OrthoDB" id="2193412at2"/>
<reference evidence="1 2" key="1">
    <citation type="submission" date="2010-12" db="EMBL/GenBank/DDBJ databases">
        <authorList>
            <person name="Muzny D."/>
            <person name="Qin X."/>
            <person name="Deng J."/>
            <person name="Jiang H."/>
            <person name="Liu Y."/>
            <person name="Qu J."/>
            <person name="Song X.-Z."/>
            <person name="Zhang L."/>
            <person name="Thornton R."/>
            <person name="Coyle M."/>
            <person name="Francisco L."/>
            <person name="Jackson L."/>
            <person name="Javaid M."/>
            <person name="Korchina V."/>
            <person name="Kovar C."/>
            <person name="Mata R."/>
            <person name="Mathew T."/>
            <person name="Ngo R."/>
            <person name="Nguyen L."/>
            <person name="Nguyen N."/>
            <person name="Okwuonu G."/>
            <person name="Ongeri F."/>
            <person name="Pham C."/>
            <person name="Simmons D."/>
            <person name="Wilczek-Boney K."/>
            <person name="Hale W."/>
            <person name="Jakkamsetti A."/>
            <person name="Pham P."/>
            <person name="Ruth R."/>
            <person name="San Lucas F."/>
            <person name="Warren J."/>
            <person name="Zhang J."/>
            <person name="Zhao Z."/>
            <person name="Zhou C."/>
            <person name="Zhu D."/>
            <person name="Lee S."/>
            <person name="Bess C."/>
            <person name="Blankenburg K."/>
            <person name="Forbes L."/>
            <person name="Fu Q."/>
            <person name="Gubbala S."/>
            <person name="Hirani K."/>
            <person name="Jayaseelan J.C."/>
            <person name="Lara F."/>
            <person name="Munidasa M."/>
            <person name="Palculict T."/>
            <person name="Patil S."/>
            <person name="Pu L.-L."/>
            <person name="Saada N."/>
            <person name="Tang L."/>
            <person name="Weissenberger G."/>
            <person name="Zhu Y."/>
            <person name="Hemphill L."/>
            <person name="Shang Y."/>
            <person name="Youmans B."/>
            <person name="Ayvaz T."/>
            <person name="Ross M."/>
            <person name="Santibanez J."/>
            <person name="Aqrawi P."/>
            <person name="Gross S."/>
            <person name="Joshi V."/>
            <person name="Fowler G."/>
            <person name="Nazareth L."/>
            <person name="Reid J."/>
            <person name="Worley K."/>
            <person name="Petrosino J."/>
            <person name="Highlander S."/>
            <person name="Gibbs R."/>
        </authorList>
    </citation>
    <scope>NUCLEOTIDE SEQUENCE [LARGE SCALE GENOMIC DNA]</scope>
    <source>
        <strain evidence="2">DSM 15952 / CCUG 50447 / LMG 22039 / TP 1.5</strain>
    </source>
</reference>
<sequence>MFFQQAMKPDQLLRVLPHVSECFFIVEAKLEERLFQLAFYKYEECYFRLKDARVFEQVKEILLEKQGDEAELLPYIEQALEDNYYMVLDKAFVQMDLSLLTVASQKKPISFYYYEFVDGFHTN</sequence>
<dbReference type="EMBL" id="AEPV01000044">
    <property type="protein sequence ID" value="EFU73903.1"/>
    <property type="molecule type" value="Genomic_DNA"/>
</dbReference>
<dbReference type="eggNOG" id="ENOG5034BC8">
    <property type="taxonomic scope" value="Bacteria"/>
</dbReference>